<feature type="transmembrane region" description="Helical" evidence="7">
    <location>
        <begin position="92"/>
        <end position="115"/>
    </location>
</feature>
<keyword evidence="9" id="KW-1185">Reference proteome</keyword>
<evidence type="ECO:0000313" key="9">
    <source>
        <dbReference type="Proteomes" id="UP000009328"/>
    </source>
</evidence>
<evidence type="ECO:0000256" key="1">
    <source>
        <dbReference type="ARBA" id="ARBA00004477"/>
    </source>
</evidence>
<comment type="function">
    <text evidence="7">May be involved in the degradation of misfolded endoplasmic reticulum (ER) luminal proteins.</text>
</comment>
<comment type="similarity">
    <text evidence="2 7">Belongs to the derlin family.</text>
</comment>
<evidence type="ECO:0000256" key="5">
    <source>
        <dbReference type="ARBA" id="ARBA00022989"/>
    </source>
</evidence>
<keyword evidence="4 7" id="KW-0256">Endoplasmic reticulum</keyword>
<dbReference type="Pfam" id="PF04511">
    <property type="entry name" value="DER1"/>
    <property type="match status" value="1"/>
</dbReference>
<evidence type="ECO:0000256" key="2">
    <source>
        <dbReference type="ARBA" id="ARBA00008917"/>
    </source>
</evidence>
<organism evidence="8 9">
    <name type="scientific">Wickerhamomyces ciferrii (strain ATCC 14091 / BCRC 22168 / CBS 111 / JCM 3599 / NBRC 0793 / NRRL Y-1031 F-60-10)</name>
    <name type="common">Yeast</name>
    <name type="synonym">Pichia ciferrii</name>
    <dbReference type="NCBI Taxonomy" id="1206466"/>
    <lineage>
        <taxon>Eukaryota</taxon>
        <taxon>Fungi</taxon>
        <taxon>Dikarya</taxon>
        <taxon>Ascomycota</taxon>
        <taxon>Saccharomycotina</taxon>
        <taxon>Saccharomycetes</taxon>
        <taxon>Phaffomycetales</taxon>
        <taxon>Wickerhamomycetaceae</taxon>
        <taxon>Wickerhamomyces</taxon>
    </lineage>
</organism>
<accession>K0KSC1</accession>
<name>K0KSC1_WICCF</name>
<feature type="transmembrane region" description="Helical" evidence="7">
    <location>
        <begin position="135"/>
        <end position="160"/>
    </location>
</feature>
<evidence type="ECO:0000256" key="4">
    <source>
        <dbReference type="ARBA" id="ARBA00022824"/>
    </source>
</evidence>
<dbReference type="HOGENOM" id="CLU_051898_1_1_1"/>
<comment type="caution">
    <text evidence="8">The sequence shown here is derived from an EMBL/GenBank/DDBJ whole genome shotgun (WGS) entry which is preliminary data.</text>
</comment>
<dbReference type="PANTHER" id="PTHR11009">
    <property type="entry name" value="DER1-LIKE PROTEIN, DERLIN"/>
    <property type="match status" value="1"/>
</dbReference>
<dbReference type="GO" id="GO:0006950">
    <property type="term" value="P:response to stress"/>
    <property type="evidence" value="ECO:0007669"/>
    <property type="project" value="UniProtKB-ARBA"/>
</dbReference>
<gene>
    <name evidence="8" type="ORF">BN7_4476</name>
</gene>
<dbReference type="InParanoid" id="K0KSC1"/>
<dbReference type="InterPro" id="IPR035952">
    <property type="entry name" value="Rhomboid-like_sf"/>
</dbReference>
<evidence type="ECO:0000256" key="3">
    <source>
        <dbReference type="ARBA" id="ARBA00022692"/>
    </source>
</evidence>
<dbReference type="SUPFAM" id="SSF144091">
    <property type="entry name" value="Rhomboid-like"/>
    <property type="match status" value="1"/>
</dbReference>
<keyword evidence="6 7" id="KW-0472">Membrane</keyword>
<dbReference type="EMBL" id="CAIF01000164">
    <property type="protein sequence ID" value="CCH44907.1"/>
    <property type="molecule type" value="Genomic_DNA"/>
</dbReference>
<dbReference type="FunCoup" id="K0KSC1">
    <property type="interactions" value="91"/>
</dbReference>
<protein>
    <recommendedName>
        <fullName evidence="7">Derlin</fullName>
    </recommendedName>
</protein>
<dbReference type="STRING" id="1206466.K0KSC1"/>
<evidence type="ECO:0000256" key="6">
    <source>
        <dbReference type="ARBA" id="ARBA00023136"/>
    </source>
</evidence>
<dbReference type="InterPro" id="IPR007599">
    <property type="entry name" value="DER1"/>
</dbReference>
<keyword evidence="5 7" id="KW-1133">Transmembrane helix</keyword>
<dbReference type="Proteomes" id="UP000009328">
    <property type="component" value="Unassembled WGS sequence"/>
</dbReference>
<dbReference type="eggNOG" id="KOG0858">
    <property type="taxonomic scope" value="Eukaryota"/>
</dbReference>
<comment type="caution">
    <text evidence="7">Lacks conserved residue(s) required for the propagation of feature annotation.</text>
</comment>
<reference evidence="8 9" key="1">
    <citation type="journal article" date="2012" name="Eukaryot. Cell">
        <title>Draft genome sequence of Wickerhamomyces ciferrii NRRL Y-1031 F-60-10.</title>
        <authorList>
            <person name="Schneider J."/>
            <person name="Andrea H."/>
            <person name="Blom J."/>
            <person name="Jaenicke S."/>
            <person name="Ruckert C."/>
            <person name="Schorsch C."/>
            <person name="Szczepanowski R."/>
            <person name="Farwick M."/>
            <person name="Goesmann A."/>
            <person name="Puhler A."/>
            <person name="Schaffer S."/>
            <person name="Tauch A."/>
            <person name="Kohler T."/>
            <person name="Brinkrolf K."/>
        </authorList>
    </citation>
    <scope>NUCLEOTIDE SEQUENCE [LARGE SCALE GENOMIC DNA]</scope>
    <source>
        <strain evidence="9">ATCC 14091 / BCRC 22168 / CBS 111 / JCM 3599 / NBRC 0793 / NRRL Y-1031 F-60-10</strain>
    </source>
</reference>
<keyword evidence="3 7" id="KW-0812">Transmembrane</keyword>
<sequence>MERIPVNWMADIPLVTRLWTLSSLVTSILVDTKVIHLQDIMFSPRQIQQEPWRLITSFLYLGQFDINLIISLYLSIQYSRQLEESFNRTRDYLWFLGIGGIALIIYSTYVQNLFILGTYLNEVLNYVWSKKNPGIQMGFLGLIEFKAGYLSFLLILMSLLNKGAKWNPWIELPPFIIGHVIFYCEEVLETLIGFNPLSPPWSWGIWNWNNQNEPIQVPQQPTLNERQD</sequence>
<comment type="subcellular location">
    <subcellularLocation>
        <location evidence="1 7">Endoplasmic reticulum membrane</location>
        <topology evidence="1 7">Multi-pass membrane protein</topology>
    </subcellularLocation>
</comment>
<dbReference type="GO" id="GO:0005789">
    <property type="term" value="C:endoplasmic reticulum membrane"/>
    <property type="evidence" value="ECO:0007669"/>
    <property type="project" value="UniProtKB-SubCell"/>
</dbReference>
<proteinExistence type="inferred from homology"/>
<evidence type="ECO:0000256" key="7">
    <source>
        <dbReference type="RuleBase" id="RU363059"/>
    </source>
</evidence>
<evidence type="ECO:0000313" key="8">
    <source>
        <dbReference type="EMBL" id="CCH44907.1"/>
    </source>
</evidence>
<dbReference type="AlphaFoldDB" id="K0KSC1"/>